<dbReference type="AlphaFoldDB" id="A0A0C3CAC8"/>
<sequence>MIGALRLIDENAQGNDLTADDERTIRELRIGCSSILLDIEKALADFKSHQNSIDGVLSIQSKLLDQVTQLQSFHLTLRRHSQKRITDSLEQIIKLKSEKDQQSSIREWAILSGELQNFGIATTLVEEELFFIDDWLTQYLPSETESACITVEEEDLPPDYTAGPQRQTIAEKVQSLENTSRLMAIDSPIMSVGASSSTEPPPYTFDEGNDQAVDEEFSRLIQRAIEKEANYRYLDREEDPARGPHGYSWLPKSFQLDYKNRRDVITFLDATSFSTMAYETAPRLRKEVERLAALLRIYYDHKKGAAGRDPIVEAFHTIEVLSAATGKFGLFEDWKPKAENLSDLDILDFEQSTATAIYNDIDFPHKEFELAQKTSYRLLTYIMGLLEVLSQIFSSQNYTPVTVKELEILWRRKRMAIRTSWIEKQLAGWGEIEDLVRLCRDWHRVQRGLQAQAITALKEWQEAERIFAPNDRRDNLELMVISATGLPKPNFRTPTAWAKVVCYGENKIDGLVKLMEFKTEVALKSQNPVWNKNFVIIWLKGAKWIDIEIYDRVAGMDSQLGKSRLHYSFIPGVEANFANRSLIYGYDDECEAPFQIISSGKGKEKEPPIVKVGLKWTGREQLVQKAGLPTLPPGKMFRKDYAGIPMSPEERETLRNAGP</sequence>
<name>A0A0C3CAC8_OIDMZ</name>
<evidence type="ECO:0000256" key="1">
    <source>
        <dbReference type="SAM" id="MobiDB-lite"/>
    </source>
</evidence>
<feature type="region of interest" description="Disordered" evidence="1">
    <location>
        <begin position="639"/>
        <end position="659"/>
    </location>
</feature>
<feature type="compositionally biased region" description="Basic and acidic residues" evidence="1">
    <location>
        <begin position="648"/>
        <end position="659"/>
    </location>
</feature>
<proteinExistence type="predicted"/>
<evidence type="ECO:0000259" key="2">
    <source>
        <dbReference type="PROSITE" id="PS50004"/>
    </source>
</evidence>
<gene>
    <name evidence="3" type="ORF">OIDMADRAFT_58984</name>
</gene>
<accession>A0A0C3CAC8</accession>
<dbReference type="Gene3D" id="2.60.40.150">
    <property type="entry name" value="C2 domain"/>
    <property type="match status" value="1"/>
</dbReference>
<keyword evidence="4" id="KW-1185">Reference proteome</keyword>
<dbReference type="Proteomes" id="UP000054321">
    <property type="component" value="Unassembled WGS sequence"/>
</dbReference>
<dbReference type="InterPro" id="IPR000008">
    <property type="entry name" value="C2_dom"/>
</dbReference>
<dbReference type="PROSITE" id="PS50004">
    <property type="entry name" value="C2"/>
    <property type="match status" value="1"/>
</dbReference>
<evidence type="ECO:0000313" key="3">
    <source>
        <dbReference type="EMBL" id="KIM95893.1"/>
    </source>
</evidence>
<dbReference type="EMBL" id="KN832885">
    <property type="protein sequence ID" value="KIM95893.1"/>
    <property type="molecule type" value="Genomic_DNA"/>
</dbReference>
<dbReference type="Pfam" id="PF00168">
    <property type="entry name" value="C2"/>
    <property type="match status" value="1"/>
</dbReference>
<dbReference type="HOGENOM" id="CLU_416245_0_0_1"/>
<dbReference type="SUPFAM" id="SSF49562">
    <property type="entry name" value="C2 domain (Calcium/lipid-binding domain, CaLB)"/>
    <property type="match status" value="1"/>
</dbReference>
<protein>
    <recommendedName>
        <fullName evidence="2">C2 domain-containing protein</fullName>
    </recommendedName>
</protein>
<dbReference type="OrthoDB" id="3470276at2759"/>
<reference evidence="4" key="2">
    <citation type="submission" date="2015-01" db="EMBL/GenBank/DDBJ databases">
        <title>Evolutionary Origins and Diversification of the Mycorrhizal Mutualists.</title>
        <authorList>
            <consortium name="DOE Joint Genome Institute"/>
            <consortium name="Mycorrhizal Genomics Consortium"/>
            <person name="Kohler A."/>
            <person name="Kuo A."/>
            <person name="Nagy L.G."/>
            <person name="Floudas D."/>
            <person name="Copeland A."/>
            <person name="Barry K.W."/>
            <person name="Cichocki N."/>
            <person name="Veneault-Fourrey C."/>
            <person name="LaButti K."/>
            <person name="Lindquist E.A."/>
            <person name="Lipzen A."/>
            <person name="Lundell T."/>
            <person name="Morin E."/>
            <person name="Murat C."/>
            <person name="Riley R."/>
            <person name="Ohm R."/>
            <person name="Sun H."/>
            <person name="Tunlid A."/>
            <person name="Henrissat B."/>
            <person name="Grigoriev I.V."/>
            <person name="Hibbett D.S."/>
            <person name="Martin F."/>
        </authorList>
    </citation>
    <scope>NUCLEOTIDE SEQUENCE [LARGE SCALE GENOMIC DNA]</scope>
    <source>
        <strain evidence="4">Zn</strain>
    </source>
</reference>
<evidence type="ECO:0000313" key="4">
    <source>
        <dbReference type="Proteomes" id="UP000054321"/>
    </source>
</evidence>
<dbReference type="InParanoid" id="A0A0C3CAC8"/>
<reference evidence="3 4" key="1">
    <citation type="submission" date="2014-04" db="EMBL/GenBank/DDBJ databases">
        <authorList>
            <consortium name="DOE Joint Genome Institute"/>
            <person name="Kuo A."/>
            <person name="Martino E."/>
            <person name="Perotto S."/>
            <person name="Kohler A."/>
            <person name="Nagy L.G."/>
            <person name="Floudas D."/>
            <person name="Copeland A."/>
            <person name="Barry K.W."/>
            <person name="Cichocki N."/>
            <person name="Veneault-Fourrey C."/>
            <person name="LaButti K."/>
            <person name="Lindquist E.A."/>
            <person name="Lipzen A."/>
            <person name="Lundell T."/>
            <person name="Morin E."/>
            <person name="Murat C."/>
            <person name="Sun H."/>
            <person name="Tunlid A."/>
            <person name="Henrissat B."/>
            <person name="Grigoriev I.V."/>
            <person name="Hibbett D.S."/>
            <person name="Martin F."/>
            <person name="Nordberg H.P."/>
            <person name="Cantor M.N."/>
            <person name="Hua S.X."/>
        </authorList>
    </citation>
    <scope>NUCLEOTIDE SEQUENCE [LARGE SCALE GENOMIC DNA]</scope>
    <source>
        <strain evidence="3 4">Zn</strain>
    </source>
</reference>
<dbReference type="CDD" id="cd00030">
    <property type="entry name" value="C2"/>
    <property type="match status" value="1"/>
</dbReference>
<feature type="domain" description="C2" evidence="2">
    <location>
        <begin position="461"/>
        <end position="582"/>
    </location>
</feature>
<organism evidence="3 4">
    <name type="scientific">Oidiodendron maius (strain Zn)</name>
    <dbReference type="NCBI Taxonomy" id="913774"/>
    <lineage>
        <taxon>Eukaryota</taxon>
        <taxon>Fungi</taxon>
        <taxon>Dikarya</taxon>
        <taxon>Ascomycota</taxon>
        <taxon>Pezizomycotina</taxon>
        <taxon>Leotiomycetes</taxon>
        <taxon>Leotiomycetes incertae sedis</taxon>
        <taxon>Myxotrichaceae</taxon>
        <taxon>Oidiodendron</taxon>
    </lineage>
</organism>
<dbReference type="InterPro" id="IPR035892">
    <property type="entry name" value="C2_domain_sf"/>
</dbReference>